<organism evidence="1 2">
    <name type="scientific">Deinococcus aerolatus</name>
    <dbReference type="NCBI Taxonomy" id="522487"/>
    <lineage>
        <taxon>Bacteria</taxon>
        <taxon>Thermotogati</taxon>
        <taxon>Deinococcota</taxon>
        <taxon>Deinococci</taxon>
        <taxon>Deinococcales</taxon>
        <taxon>Deinococcaceae</taxon>
        <taxon>Deinococcus</taxon>
    </lineage>
</organism>
<proteinExistence type="predicted"/>
<evidence type="ECO:0000313" key="1">
    <source>
        <dbReference type="EMBL" id="GGL85124.1"/>
    </source>
</evidence>
<dbReference type="EMBL" id="BMOL01000011">
    <property type="protein sequence ID" value="GGL85124.1"/>
    <property type="molecule type" value="Genomic_DNA"/>
</dbReference>
<comment type="caution">
    <text evidence="1">The sequence shown here is derived from an EMBL/GenBank/DDBJ whole genome shotgun (WGS) entry which is preliminary data.</text>
</comment>
<gene>
    <name evidence="1" type="ORF">GCM10010840_23810</name>
</gene>
<evidence type="ECO:0000313" key="2">
    <source>
        <dbReference type="Proteomes" id="UP000639973"/>
    </source>
</evidence>
<sequence length="72" mass="8036">MPEVSGHAFHVSVRFQDVDAERGFDVVAEPLPSEHRSAEELGQAVAEVVSRELMYAQLPARDEQGDFKRIVV</sequence>
<keyword evidence="2" id="KW-1185">Reference proteome</keyword>
<accession>A0ABQ2GBU9</accession>
<reference evidence="2" key="1">
    <citation type="journal article" date="2019" name="Int. J. Syst. Evol. Microbiol.">
        <title>The Global Catalogue of Microorganisms (GCM) 10K type strain sequencing project: providing services to taxonomists for standard genome sequencing and annotation.</title>
        <authorList>
            <consortium name="The Broad Institute Genomics Platform"/>
            <consortium name="The Broad Institute Genome Sequencing Center for Infectious Disease"/>
            <person name="Wu L."/>
            <person name="Ma J."/>
        </authorList>
    </citation>
    <scope>NUCLEOTIDE SEQUENCE [LARGE SCALE GENOMIC DNA]</scope>
    <source>
        <strain evidence="2">JCM 15442</strain>
    </source>
</reference>
<dbReference type="Proteomes" id="UP000639973">
    <property type="component" value="Unassembled WGS sequence"/>
</dbReference>
<name>A0ABQ2GBU9_9DEIO</name>
<protein>
    <submittedName>
        <fullName evidence="1">Uncharacterized protein</fullName>
    </submittedName>
</protein>